<reference evidence="1 2" key="1">
    <citation type="submission" date="2024-06" db="EMBL/GenBank/DDBJ databases">
        <title>The Natural Products Discovery Center: Release of the First 8490 Sequenced Strains for Exploring Actinobacteria Biosynthetic Diversity.</title>
        <authorList>
            <person name="Kalkreuter E."/>
            <person name="Kautsar S.A."/>
            <person name="Yang D."/>
            <person name="Bader C.D."/>
            <person name="Teijaro C.N."/>
            <person name="Fluegel L."/>
            <person name="Davis C.M."/>
            <person name="Simpson J.R."/>
            <person name="Lauterbach L."/>
            <person name="Steele A.D."/>
            <person name="Gui C."/>
            <person name="Meng S."/>
            <person name="Li G."/>
            <person name="Viehrig K."/>
            <person name="Ye F."/>
            <person name="Su P."/>
            <person name="Kiefer A.F."/>
            <person name="Nichols A."/>
            <person name="Cepeda A.J."/>
            <person name="Yan W."/>
            <person name="Fan B."/>
            <person name="Jiang Y."/>
            <person name="Adhikari A."/>
            <person name="Zheng C.-J."/>
            <person name="Schuster L."/>
            <person name="Cowan T.M."/>
            <person name="Smanski M.J."/>
            <person name="Chevrette M.G."/>
            <person name="De Carvalho L.P.S."/>
            <person name="Shen B."/>
        </authorList>
    </citation>
    <scope>NUCLEOTIDE SEQUENCE [LARGE SCALE GENOMIC DNA]</scope>
    <source>
        <strain evidence="1 2">NPDC001166</strain>
    </source>
</reference>
<gene>
    <name evidence="1" type="ORF">ABT272_42770</name>
</gene>
<evidence type="ECO:0000313" key="1">
    <source>
        <dbReference type="EMBL" id="MER6434332.1"/>
    </source>
</evidence>
<protein>
    <recommendedName>
        <fullName evidence="3">Transposase</fullName>
    </recommendedName>
</protein>
<accession>A0ABV1ULC2</accession>
<dbReference type="Proteomes" id="UP001470023">
    <property type="component" value="Unassembled WGS sequence"/>
</dbReference>
<sequence>MELLAPDGLWKLARLLVSEDWVRAQGGGKRNPPNEMMFATIIYVLVSG</sequence>
<evidence type="ECO:0008006" key="3">
    <source>
        <dbReference type="Google" id="ProtNLM"/>
    </source>
</evidence>
<keyword evidence="2" id="KW-1185">Reference proteome</keyword>
<comment type="caution">
    <text evidence="1">The sequence shown here is derived from an EMBL/GenBank/DDBJ whole genome shotgun (WGS) entry which is preliminary data.</text>
</comment>
<name>A0ABV1ULC2_9ACTN</name>
<proteinExistence type="predicted"/>
<dbReference type="EMBL" id="JBEPAZ010000100">
    <property type="protein sequence ID" value="MER6434332.1"/>
    <property type="molecule type" value="Genomic_DNA"/>
</dbReference>
<organism evidence="1 2">
    <name type="scientific">Streptomyces sp. 900105245</name>
    <dbReference type="NCBI Taxonomy" id="3154379"/>
    <lineage>
        <taxon>Bacteria</taxon>
        <taxon>Bacillati</taxon>
        <taxon>Actinomycetota</taxon>
        <taxon>Actinomycetes</taxon>
        <taxon>Kitasatosporales</taxon>
        <taxon>Streptomycetaceae</taxon>
        <taxon>Streptomyces</taxon>
    </lineage>
</organism>
<evidence type="ECO:0000313" key="2">
    <source>
        <dbReference type="Proteomes" id="UP001470023"/>
    </source>
</evidence>
<dbReference type="RefSeq" id="WP_352066180.1">
    <property type="nucleotide sequence ID" value="NZ_JBEPAZ010000100.1"/>
</dbReference>